<organism evidence="1 2">
    <name type="scientific">Finegoldia magna</name>
    <name type="common">Peptostreptococcus magnus</name>
    <dbReference type="NCBI Taxonomy" id="1260"/>
    <lineage>
        <taxon>Bacteria</taxon>
        <taxon>Bacillati</taxon>
        <taxon>Bacillota</taxon>
        <taxon>Tissierellia</taxon>
        <taxon>Tissierellales</taxon>
        <taxon>Peptoniphilaceae</taxon>
        <taxon>Finegoldia</taxon>
    </lineage>
</organism>
<evidence type="ECO:0000313" key="1">
    <source>
        <dbReference type="EMBL" id="PMC59376.1"/>
    </source>
</evidence>
<proteinExistence type="predicted"/>
<dbReference type="Proteomes" id="UP000235723">
    <property type="component" value="Unassembled WGS sequence"/>
</dbReference>
<reference evidence="1 2" key="1">
    <citation type="submission" date="2017-09" db="EMBL/GenBank/DDBJ databases">
        <title>Bacterial strain isolated from the female urinary microbiota.</title>
        <authorList>
            <person name="Thomas-White K."/>
            <person name="Kumar N."/>
            <person name="Forster S."/>
            <person name="Putonti C."/>
            <person name="Lawley T."/>
            <person name="Wolfe A.J."/>
        </authorList>
    </citation>
    <scope>NUCLEOTIDE SEQUENCE [LARGE SCALE GENOMIC DNA]</scope>
    <source>
        <strain evidence="1 2">UMB0115</strain>
    </source>
</reference>
<gene>
    <name evidence="1" type="ORF">CJ208_08870</name>
</gene>
<comment type="caution">
    <text evidence="1">The sequence shown here is derived from an EMBL/GenBank/DDBJ whole genome shotgun (WGS) entry which is preliminary data.</text>
</comment>
<name>A0A2N6SQR8_FINMA</name>
<accession>A0A2N6SQR8</accession>
<dbReference type="AlphaFoldDB" id="A0A2N6SQR8"/>
<dbReference type="RefSeq" id="WP_102164634.1">
    <property type="nucleotide sequence ID" value="NZ_PNHD01000019.1"/>
</dbReference>
<evidence type="ECO:0008006" key="3">
    <source>
        <dbReference type="Google" id="ProtNLM"/>
    </source>
</evidence>
<protein>
    <recommendedName>
        <fullName evidence="3">Lipoprotein</fullName>
    </recommendedName>
</protein>
<dbReference type="PROSITE" id="PS51257">
    <property type="entry name" value="PROKAR_LIPOPROTEIN"/>
    <property type="match status" value="1"/>
</dbReference>
<sequence>MKKFLMVALCMMIFVSCGKKEVYKGVESSVKVDRIKKMDSHNKYTDKLKNSEFIQKLYGDKIVVLKDGKNFIYDDSKDELVQLDDGYGIHDVDNKDYLLYKSDESFASKLMIKSDDGMKNLTSTEHISDAKLLDKNVYAMVLRSDSPIKFFECEIFKNNNDTFESTGKIGKLIKNDKSVMYMHYEKDKLTVKDMDNKEIFSRDLTEDEFPIDVVMNNKDVFYSLYDFKTGNSRLYKNDKLIMESTIKGYENVLKRFKVSKKYMTWLDNKIAYNLEKDKLVFFEDAKDDTMIVPIGDSVYSLKIKNSIGVFNDETIKFK</sequence>
<dbReference type="EMBL" id="PNHD01000019">
    <property type="protein sequence ID" value="PMC59376.1"/>
    <property type="molecule type" value="Genomic_DNA"/>
</dbReference>
<evidence type="ECO:0000313" key="2">
    <source>
        <dbReference type="Proteomes" id="UP000235723"/>
    </source>
</evidence>